<keyword evidence="3" id="KW-1185">Reference proteome</keyword>
<evidence type="ECO:0000313" key="3">
    <source>
        <dbReference type="Proteomes" id="UP001632038"/>
    </source>
</evidence>
<feature type="compositionally biased region" description="Basic and acidic residues" evidence="1">
    <location>
        <begin position="62"/>
        <end position="71"/>
    </location>
</feature>
<evidence type="ECO:0000313" key="2">
    <source>
        <dbReference type="EMBL" id="KAL3646607.1"/>
    </source>
</evidence>
<organism evidence="2 3">
    <name type="scientific">Castilleja foliolosa</name>
    <dbReference type="NCBI Taxonomy" id="1961234"/>
    <lineage>
        <taxon>Eukaryota</taxon>
        <taxon>Viridiplantae</taxon>
        <taxon>Streptophyta</taxon>
        <taxon>Embryophyta</taxon>
        <taxon>Tracheophyta</taxon>
        <taxon>Spermatophyta</taxon>
        <taxon>Magnoliopsida</taxon>
        <taxon>eudicotyledons</taxon>
        <taxon>Gunneridae</taxon>
        <taxon>Pentapetalae</taxon>
        <taxon>asterids</taxon>
        <taxon>lamiids</taxon>
        <taxon>Lamiales</taxon>
        <taxon>Orobanchaceae</taxon>
        <taxon>Pedicularideae</taxon>
        <taxon>Castillejinae</taxon>
        <taxon>Castilleja</taxon>
    </lineage>
</organism>
<feature type="region of interest" description="Disordered" evidence="1">
    <location>
        <begin position="56"/>
        <end position="75"/>
    </location>
</feature>
<name>A0ABD3DYC3_9LAMI</name>
<comment type="caution">
    <text evidence="2">The sequence shown here is derived from an EMBL/GenBank/DDBJ whole genome shotgun (WGS) entry which is preliminary data.</text>
</comment>
<accession>A0ABD3DYC3</accession>
<protein>
    <submittedName>
        <fullName evidence="2">Uncharacterized protein</fullName>
    </submittedName>
</protein>
<gene>
    <name evidence="2" type="ORF">CASFOL_009574</name>
</gene>
<reference evidence="3" key="1">
    <citation type="journal article" date="2024" name="IScience">
        <title>Strigolactones Initiate the Formation of Haustorium-like Structures in Castilleja.</title>
        <authorList>
            <person name="Buerger M."/>
            <person name="Peterson D."/>
            <person name="Chory J."/>
        </authorList>
    </citation>
    <scope>NUCLEOTIDE SEQUENCE [LARGE SCALE GENOMIC DNA]</scope>
</reference>
<dbReference type="EMBL" id="JAVIJP010000012">
    <property type="protein sequence ID" value="KAL3646607.1"/>
    <property type="molecule type" value="Genomic_DNA"/>
</dbReference>
<sequence>MSCFGIECSVNKLVFTAPSIGTTGQGIGSCLPGLAAHLDQSTRQHKKEGITLAARTSKKKERMQGQRREVKQLSPTQYIGSEAEWGKAEEPPSWVPIRVKKEDERRFHER</sequence>
<dbReference type="AlphaFoldDB" id="A0ABD3DYC3"/>
<proteinExistence type="predicted"/>
<evidence type="ECO:0000256" key="1">
    <source>
        <dbReference type="SAM" id="MobiDB-lite"/>
    </source>
</evidence>
<dbReference type="Proteomes" id="UP001632038">
    <property type="component" value="Unassembled WGS sequence"/>
</dbReference>